<dbReference type="EMBL" id="GBXM01090711">
    <property type="protein sequence ID" value="JAH17866.1"/>
    <property type="molecule type" value="Transcribed_RNA"/>
</dbReference>
<organism evidence="1">
    <name type="scientific">Anguilla anguilla</name>
    <name type="common">European freshwater eel</name>
    <name type="synonym">Muraena anguilla</name>
    <dbReference type="NCBI Taxonomy" id="7936"/>
    <lineage>
        <taxon>Eukaryota</taxon>
        <taxon>Metazoa</taxon>
        <taxon>Chordata</taxon>
        <taxon>Craniata</taxon>
        <taxon>Vertebrata</taxon>
        <taxon>Euteleostomi</taxon>
        <taxon>Actinopterygii</taxon>
        <taxon>Neopterygii</taxon>
        <taxon>Teleostei</taxon>
        <taxon>Anguilliformes</taxon>
        <taxon>Anguillidae</taxon>
        <taxon>Anguilla</taxon>
    </lineage>
</organism>
<accession>A0A0E9QLU3</accession>
<reference evidence="1" key="1">
    <citation type="submission" date="2014-11" db="EMBL/GenBank/DDBJ databases">
        <authorList>
            <person name="Amaro Gonzalez C."/>
        </authorList>
    </citation>
    <scope>NUCLEOTIDE SEQUENCE</scope>
</reference>
<evidence type="ECO:0000313" key="1">
    <source>
        <dbReference type="EMBL" id="JAH17866.1"/>
    </source>
</evidence>
<name>A0A0E9QLU3_ANGAN</name>
<sequence length="55" mass="6613">MSREGDNRFFWPMRDYVVWYMRDNVIGLVPEPKPVTSRHMMLTNMVCEELSSRFG</sequence>
<reference evidence="1" key="2">
    <citation type="journal article" date="2015" name="Fish Shellfish Immunol.">
        <title>Early steps in the European eel (Anguilla anguilla)-Vibrio vulnificus interaction in the gills: Role of the RtxA13 toxin.</title>
        <authorList>
            <person name="Callol A."/>
            <person name="Pajuelo D."/>
            <person name="Ebbesson L."/>
            <person name="Teles M."/>
            <person name="MacKenzie S."/>
            <person name="Amaro C."/>
        </authorList>
    </citation>
    <scope>NUCLEOTIDE SEQUENCE</scope>
</reference>
<protein>
    <submittedName>
        <fullName evidence="1">Uncharacterized protein</fullName>
    </submittedName>
</protein>
<proteinExistence type="predicted"/>
<dbReference type="AlphaFoldDB" id="A0A0E9QLU3"/>